<reference evidence="2" key="2">
    <citation type="submission" date="2020-09" db="EMBL/GenBank/DDBJ databases">
        <authorList>
            <person name="Sun Q."/>
            <person name="Sedlacek I."/>
        </authorList>
    </citation>
    <scope>NUCLEOTIDE SEQUENCE</scope>
    <source>
        <strain evidence="2">CCM 7684</strain>
    </source>
</reference>
<evidence type="ECO:0000256" key="1">
    <source>
        <dbReference type="SAM" id="Phobius"/>
    </source>
</evidence>
<proteinExistence type="predicted"/>
<accession>A0A8J2VRF5</accession>
<reference evidence="2" key="1">
    <citation type="journal article" date="2014" name="Int. J. Syst. Evol. Microbiol.">
        <title>Complete genome sequence of Corynebacterium casei LMG S-19264T (=DSM 44701T), isolated from a smear-ripened cheese.</title>
        <authorList>
            <consortium name="US DOE Joint Genome Institute (JGI-PGF)"/>
            <person name="Walter F."/>
            <person name="Albersmeier A."/>
            <person name="Kalinowski J."/>
            <person name="Ruckert C."/>
        </authorList>
    </citation>
    <scope>NUCLEOTIDE SEQUENCE</scope>
    <source>
        <strain evidence="2">CCM 7684</strain>
    </source>
</reference>
<sequence length="75" mass="7976">MKTLNIITLLLLIVGGVNWGLVGLFDLDVVAALFGPGSALARLVYIVVGVSAIYQLIPLFAAVSHDGYSNPQRIH</sequence>
<keyword evidence="1" id="KW-1133">Transmembrane helix</keyword>
<dbReference type="PANTHER" id="PTHR37304">
    <property type="entry name" value="MEMBRANE PROTEIN-RELATED"/>
    <property type="match status" value="1"/>
</dbReference>
<evidence type="ECO:0000313" key="2">
    <source>
        <dbReference type="EMBL" id="GGE34332.1"/>
    </source>
</evidence>
<name>A0A8J2VRF5_9RHOB</name>
<organism evidence="2 3">
    <name type="scientific">Agaricicola taiwanensis</name>
    <dbReference type="NCBI Taxonomy" id="591372"/>
    <lineage>
        <taxon>Bacteria</taxon>
        <taxon>Pseudomonadati</taxon>
        <taxon>Pseudomonadota</taxon>
        <taxon>Alphaproteobacteria</taxon>
        <taxon>Rhodobacterales</taxon>
        <taxon>Paracoccaceae</taxon>
        <taxon>Agaricicola</taxon>
    </lineage>
</organism>
<protein>
    <submittedName>
        <fullName evidence="2">DUF378 domain-containing protein</fullName>
    </submittedName>
</protein>
<evidence type="ECO:0000313" key="3">
    <source>
        <dbReference type="Proteomes" id="UP000602745"/>
    </source>
</evidence>
<keyword evidence="1" id="KW-0812">Transmembrane</keyword>
<gene>
    <name evidence="2" type="ORF">GCM10007276_09640</name>
</gene>
<feature type="transmembrane region" description="Helical" evidence="1">
    <location>
        <begin position="6"/>
        <end position="27"/>
    </location>
</feature>
<dbReference type="Pfam" id="PF04070">
    <property type="entry name" value="DUF378"/>
    <property type="match status" value="1"/>
</dbReference>
<feature type="transmembrane region" description="Helical" evidence="1">
    <location>
        <begin position="39"/>
        <end position="63"/>
    </location>
</feature>
<dbReference type="RefSeq" id="WP_188408537.1">
    <property type="nucleotide sequence ID" value="NZ_BMCP01000001.1"/>
</dbReference>
<dbReference type="EMBL" id="BMCP01000001">
    <property type="protein sequence ID" value="GGE34332.1"/>
    <property type="molecule type" value="Genomic_DNA"/>
</dbReference>
<dbReference type="Proteomes" id="UP000602745">
    <property type="component" value="Unassembled WGS sequence"/>
</dbReference>
<dbReference type="InterPro" id="IPR007211">
    <property type="entry name" value="DUF378"/>
</dbReference>
<keyword evidence="1" id="KW-0472">Membrane</keyword>
<dbReference type="AlphaFoldDB" id="A0A8J2VRF5"/>
<comment type="caution">
    <text evidence="2">The sequence shown here is derived from an EMBL/GenBank/DDBJ whole genome shotgun (WGS) entry which is preliminary data.</text>
</comment>
<keyword evidence="3" id="KW-1185">Reference proteome</keyword>
<dbReference type="PANTHER" id="PTHR37304:SF1">
    <property type="entry name" value="MEMBRANE PROTEIN"/>
    <property type="match status" value="1"/>
</dbReference>